<reference evidence="1" key="1">
    <citation type="submission" date="2020-03" db="EMBL/GenBank/DDBJ databases">
        <authorList>
            <person name="Weist P."/>
        </authorList>
    </citation>
    <scope>NUCLEOTIDE SEQUENCE</scope>
</reference>
<accession>A0A9N7VBQ4</accession>
<comment type="caution">
    <text evidence="1">The sequence shown here is derived from an EMBL/GenBank/DDBJ whole genome shotgun (WGS) entry which is preliminary data.</text>
</comment>
<keyword evidence="2" id="KW-1185">Reference proteome</keyword>
<dbReference type="AlphaFoldDB" id="A0A9N7VBQ4"/>
<evidence type="ECO:0000313" key="1">
    <source>
        <dbReference type="EMBL" id="CAB1446536.1"/>
    </source>
</evidence>
<sequence>MTNLPPALKNSLNIWNVARSHARQLNWNTGTSLTPCRQRKKQNICAHTHTRSPICSHCSKPSPLTASATGFYVQAKPGERHASSSGCRCGDVPAQLHEQNNCLTHLQLDGWFSSCCCEKLGVEAEVHHTESEAKIIKKP</sequence>
<dbReference type="EMBL" id="CADEAL010003919">
    <property type="protein sequence ID" value="CAB1446536.1"/>
    <property type="molecule type" value="Genomic_DNA"/>
</dbReference>
<name>A0A9N7VBQ4_PLEPL</name>
<evidence type="ECO:0000313" key="2">
    <source>
        <dbReference type="Proteomes" id="UP001153269"/>
    </source>
</evidence>
<proteinExistence type="predicted"/>
<dbReference type="Proteomes" id="UP001153269">
    <property type="component" value="Unassembled WGS sequence"/>
</dbReference>
<gene>
    <name evidence="1" type="ORF">PLEPLA_LOCUS34262</name>
</gene>
<protein>
    <submittedName>
        <fullName evidence="1">Uncharacterized protein</fullName>
    </submittedName>
</protein>
<organism evidence="1 2">
    <name type="scientific">Pleuronectes platessa</name>
    <name type="common">European plaice</name>
    <dbReference type="NCBI Taxonomy" id="8262"/>
    <lineage>
        <taxon>Eukaryota</taxon>
        <taxon>Metazoa</taxon>
        <taxon>Chordata</taxon>
        <taxon>Craniata</taxon>
        <taxon>Vertebrata</taxon>
        <taxon>Euteleostomi</taxon>
        <taxon>Actinopterygii</taxon>
        <taxon>Neopterygii</taxon>
        <taxon>Teleostei</taxon>
        <taxon>Neoteleostei</taxon>
        <taxon>Acanthomorphata</taxon>
        <taxon>Carangaria</taxon>
        <taxon>Pleuronectiformes</taxon>
        <taxon>Pleuronectoidei</taxon>
        <taxon>Pleuronectidae</taxon>
        <taxon>Pleuronectes</taxon>
    </lineage>
</organism>